<organism evidence="1 2">
    <name type="scientific">Pangasius djambal</name>
    <dbReference type="NCBI Taxonomy" id="1691987"/>
    <lineage>
        <taxon>Eukaryota</taxon>
        <taxon>Metazoa</taxon>
        <taxon>Chordata</taxon>
        <taxon>Craniata</taxon>
        <taxon>Vertebrata</taxon>
        <taxon>Euteleostomi</taxon>
        <taxon>Actinopterygii</taxon>
        <taxon>Neopterygii</taxon>
        <taxon>Teleostei</taxon>
        <taxon>Ostariophysi</taxon>
        <taxon>Siluriformes</taxon>
        <taxon>Pangasiidae</taxon>
        <taxon>Pangasius</taxon>
    </lineage>
</organism>
<sequence length="101" mass="11014">MVSAPGLVLNVSVGLRSRSVREVFTVSCLSDQVTAGASEEKPRMNNILTSQTEPYDLSFSRSYQNLTHLLPSYEIPLKSDLGTLFSLFITPSSSLLSGVEM</sequence>
<protein>
    <submittedName>
        <fullName evidence="1">Uncharacterized protein</fullName>
    </submittedName>
</protein>
<keyword evidence="2" id="KW-1185">Reference proteome</keyword>
<dbReference type="EMBL" id="CM041003">
    <property type="protein sequence ID" value="MCJ8749430.1"/>
    <property type="molecule type" value="Genomic_DNA"/>
</dbReference>
<evidence type="ECO:0000313" key="2">
    <source>
        <dbReference type="Proteomes" id="UP000830395"/>
    </source>
</evidence>
<reference evidence="1" key="1">
    <citation type="submission" date="2020-02" db="EMBL/GenBank/DDBJ databases">
        <title>Genome sequencing of the panga catfish, Pangasius djambal.</title>
        <authorList>
            <person name="Wen M."/>
            <person name="Zahm M."/>
            <person name="Roques C."/>
            <person name="Cabau C."/>
            <person name="Klopp C."/>
            <person name="Donnadieu C."/>
            <person name="Jouanno E."/>
            <person name="Avarre J.-C."/>
            <person name="Campet M."/>
            <person name="Ha T."/>
            <person name="Dugue R."/>
            <person name="Lampietro C."/>
            <person name="Louis A."/>
            <person name="Herpin A."/>
            <person name="Echchiki A."/>
            <person name="Berthelot C."/>
            <person name="Parey E."/>
            <person name="Roest-Crollius H."/>
            <person name="Braasch I."/>
            <person name="Postlethwait J.H."/>
            <person name="Bobe J."/>
            <person name="Montfort J."/>
            <person name="Bouchez O."/>
            <person name="Begum T."/>
            <person name="Schartl M."/>
            <person name="Gustiano R."/>
            <person name="Guiguen Y."/>
        </authorList>
    </citation>
    <scope>NUCLEOTIDE SEQUENCE</scope>
    <source>
        <strain evidence="1">Pdj_M5554</strain>
    </source>
</reference>
<accession>A0ACC5ZNH6</accession>
<dbReference type="Proteomes" id="UP000830395">
    <property type="component" value="Chromosome 29"/>
</dbReference>
<name>A0ACC5ZNH6_9TELE</name>
<comment type="caution">
    <text evidence="1">The sequence shown here is derived from an EMBL/GenBank/DDBJ whole genome shotgun (WGS) entry which is preliminary data.</text>
</comment>
<gene>
    <name evidence="1" type="ORF">PDJAM_G00176240</name>
</gene>
<proteinExistence type="predicted"/>
<evidence type="ECO:0000313" key="1">
    <source>
        <dbReference type="EMBL" id="MCJ8749430.1"/>
    </source>
</evidence>